<keyword evidence="1" id="KW-0812">Transmembrane</keyword>
<proteinExistence type="predicted"/>
<keyword evidence="1" id="KW-0472">Membrane</keyword>
<name>A0ABV6L535_9SPHI</name>
<sequence>MKKVILIASVIIALSNLPIFNFFLQEDFRYQNFDGSFLYKEEPGKGKSFIGCIRSYGHFLCEHPERDRGDNRLYRTFTIKPWRFWQWSEMLFSERYRLPYKQPGN</sequence>
<accession>A0ABV6L535</accession>
<gene>
    <name evidence="2" type="ORF">ACFFGT_10325</name>
</gene>
<keyword evidence="1" id="KW-1133">Transmembrane helix</keyword>
<evidence type="ECO:0000313" key="2">
    <source>
        <dbReference type="EMBL" id="MFC0514600.1"/>
    </source>
</evidence>
<feature type="transmembrane region" description="Helical" evidence="1">
    <location>
        <begin position="6"/>
        <end position="24"/>
    </location>
</feature>
<comment type="caution">
    <text evidence="2">The sequence shown here is derived from an EMBL/GenBank/DDBJ whole genome shotgun (WGS) entry which is preliminary data.</text>
</comment>
<dbReference type="EMBL" id="JBHLTS010000021">
    <property type="protein sequence ID" value="MFC0514600.1"/>
    <property type="molecule type" value="Genomic_DNA"/>
</dbReference>
<protein>
    <submittedName>
        <fullName evidence="2">Uncharacterized protein</fullName>
    </submittedName>
</protein>
<reference evidence="2 3" key="1">
    <citation type="submission" date="2024-09" db="EMBL/GenBank/DDBJ databases">
        <authorList>
            <person name="Sun Q."/>
            <person name="Mori K."/>
        </authorList>
    </citation>
    <scope>NUCLEOTIDE SEQUENCE [LARGE SCALE GENOMIC DNA]</scope>
    <source>
        <strain evidence="2 3">NCAIM B.02415</strain>
    </source>
</reference>
<dbReference type="RefSeq" id="WP_377022444.1">
    <property type="nucleotide sequence ID" value="NZ_JBHLTS010000021.1"/>
</dbReference>
<evidence type="ECO:0000256" key="1">
    <source>
        <dbReference type="SAM" id="Phobius"/>
    </source>
</evidence>
<organism evidence="2 3">
    <name type="scientific">Mucilaginibacter angelicae</name>
    <dbReference type="NCBI Taxonomy" id="869718"/>
    <lineage>
        <taxon>Bacteria</taxon>
        <taxon>Pseudomonadati</taxon>
        <taxon>Bacteroidota</taxon>
        <taxon>Sphingobacteriia</taxon>
        <taxon>Sphingobacteriales</taxon>
        <taxon>Sphingobacteriaceae</taxon>
        <taxon>Mucilaginibacter</taxon>
    </lineage>
</organism>
<keyword evidence="3" id="KW-1185">Reference proteome</keyword>
<evidence type="ECO:0000313" key="3">
    <source>
        <dbReference type="Proteomes" id="UP001589828"/>
    </source>
</evidence>
<dbReference type="Proteomes" id="UP001589828">
    <property type="component" value="Unassembled WGS sequence"/>
</dbReference>